<proteinExistence type="predicted"/>
<dbReference type="EMBL" id="JAJNDB010000008">
    <property type="protein sequence ID" value="MCD2197463.1"/>
    <property type="molecule type" value="Genomic_DNA"/>
</dbReference>
<accession>A0ABS8PGW1</accession>
<protein>
    <recommendedName>
        <fullName evidence="4">Amidophosphoribosyltransferase</fullName>
    </recommendedName>
</protein>
<evidence type="ECO:0008006" key="4">
    <source>
        <dbReference type="Google" id="ProtNLM"/>
    </source>
</evidence>
<dbReference type="RefSeq" id="WP_230739525.1">
    <property type="nucleotide sequence ID" value="NZ_JAJNDB010000008.1"/>
</dbReference>
<dbReference type="Gene3D" id="3.40.50.2020">
    <property type="match status" value="1"/>
</dbReference>
<evidence type="ECO:0000256" key="1">
    <source>
        <dbReference type="SAM" id="MobiDB-lite"/>
    </source>
</evidence>
<feature type="compositionally biased region" description="Low complexity" evidence="1">
    <location>
        <begin position="221"/>
        <end position="234"/>
    </location>
</feature>
<dbReference type="InterPro" id="IPR051910">
    <property type="entry name" value="ComF/GntX_DNA_util-trans"/>
</dbReference>
<dbReference type="PANTHER" id="PTHR47505">
    <property type="entry name" value="DNA UTILIZATION PROTEIN YHGH"/>
    <property type="match status" value="1"/>
</dbReference>
<gene>
    <name evidence="2" type="ORF">LQ327_29240</name>
</gene>
<dbReference type="InterPro" id="IPR029057">
    <property type="entry name" value="PRTase-like"/>
</dbReference>
<reference evidence="2 3" key="1">
    <citation type="submission" date="2021-11" db="EMBL/GenBank/DDBJ databases">
        <title>Draft genome sequence of Actinomycetospora sp. SF1 isolated from the rhizosphere soil.</title>
        <authorList>
            <person name="Duangmal K."/>
            <person name="Chantavorakit T."/>
        </authorList>
    </citation>
    <scope>NUCLEOTIDE SEQUENCE [LARGE SCALE GENOMIC DNA]</scope>
    <source>
        <strain evidence="2 3">TBRC 5722</strain>
    </source>
</reference>
<feature type="region of interest" description="Disordered" evidence="1">
    <location>
        <begin position="306"/>
        <end position="339"/>
    </location>
</feature>
<evidence type="ECO:0000313" key="2">
    <source>
        <dbReference type="EMBL" id="MCD2197463.1"/>
    </source>
</evidence>
<sequence>MLPRLLRALVDLLLPAPCGGCDATVPPGTGLCAACLASLRRPLPASERHDLPPAMALAPYSGPARHTVIAYKERGRRDLAEPLAAVLGAALDRLGMGGGLLVPAPSRAAAARARGGDHMLRIARRLARAGHGQVLPALALGRRARDSVGLDPAARAANLAAHLRVRHAALDGLPPHRGPVVLLDDVLTTGATAAACSAALAEAGLPVDLVLVVTAVGARRPRVPGARAPSAASPVPRPSPASLTRADGPPPGATDTACVRPVVAFPRHGGRPLDTFRTPAGVDSVSHLTGQVDREEARTAYCGAMGLREARPPPPHPVLTEDTARRRAGRGAAPTSLGS</sequence>
<comment type="caution">
    <text evidence="2">The sequence shown here is derived from an EMBL/GenBank/DDBJ whole genome shotgun (WGS) entry which is preliminary data.</text>
</comment>
<name>A0ABS8PGW1_9PSEU</name>
<keyword evidence="3" id="KW-1185">Reference proteome</keyword>
<dbReference type="SUPFAM" id="SSF53271">
    <property type="entry name" value="PRTase-like"/>
    <property type="match status" value="1"/>
</dbReference>
<dbReference type="PANTHER" id="PTHR47505:SF1">
    <property type="entry name" value="DNA UTILIZATION PROTEIN YHGH"/>
    <property type="match status" value="1"/>
</dbReference>
<organism evidence="2 3">
    <name type="scientific">Actinomycetospora endophytica</name>
    <dbReference type="NCBI Taxonomy" id="2291215"/>
    <lineage>
        <taxon>Bacteria</taxon>
        <taxon>Bacillati</taxon>
        <taxon>Actinomycetota</taxon>
        <taxon>Actinomycetes</taxon>
        <taxon>Pseudonocardiales</taxon>
        <taxon>Pseudonocardiaceae</taxon>
        <taxon>Actinomycetospora</taxon>
    </lineage>
</organism>
<evidence type="ECO:0000313" key="3">
    <source>
        <dbReference type="Proteomes" id="UP001199469"/>
    </source>
</evidence>
<dbReference type="Proteomes" id="UP001199469">
    <property type="component" value="Unassembled WGS sequence"/>
</dbReference>
<feature type="region of interest" description="Disordered" evidence="1">
    <location>
        <begin position="221"/>
        <end position="257"/>
    </location>
</feature>